<gene>
    <name evidence="1" type="ORF">SAMN04490247_3129</name>
</gene>
<evidence type="ECO:0000313" key="2">
    <source>
        <dbReference type="Proteomes" id="UP000199225"/>
    </source>
</evidence>
<dbReference type="OrthoDB" id="1697482at2"/>
<dbReference type="RefSeq" id="WP_093194781.1">
    <property type="nucleotide sequence ID" value="NZ_FNEV01000015.1"/>
</dbReference>
<dbReference type="InterPro" id="IPR038628">
    <property type="entry name" value="XkdM-like_sf"/>
</dbReference>
<keyword evidence="2" id="KW-1185">Reference proteome</keyword>
<dbReference type="SUPFAM" id="SSF69279">
    <property type="entry name" value="Phage tail proteins"/>
    <property type="match status" value="1"/>
</dbReference>
<dbReference type="Proteomes" id="UP000199225">
    <property type="component" value="Unassembled WGS sequence"/>
</dbReference>
<sequence>MRQKYTGGEQINGKNGMVWWDGEPIFEVEAFEATITAEREAVNLAMKSGAGTKLTGTTGEGTLTIKKMFTRGMRRFVEAWKRGEDPISTMTSLLDDPQTPDGQAERSTMERVWINELPLTTIAHENMTQEIGFGFDPDFVDVQETIDPV</sequence>
<dbReference type="AlphaFoldDB" id="A0A1G8WD73"/>
<protein>
    <submittedName>
        <fullName evidence="1">Phage tail tube protein</fullName>
    </submittedName>
</protein>
<accession>A0A1G8WD73</accession>
<dbReference type="EMBL" id="FNEV01000015">
    <property type="protein sequence ID" value="SDJ76228.1"/>
    <property type="molecule type" value="Genomic_DNA"/>
</dbReference>
<organism evidence="1 2">
    <name type="scientific">Salimicrobium halophilum</name>
    <dbReference type="NCBI Taxonomy" id="86666"/>
    <lineage>
        <taxon>Bacteria</taxon>
        <taxon>Bacillati</taxon>
        <taxon>Bacillota</taxon>
        <taxon>Bacilli</taxon>
        <taxon>Bacillales</taxon>
        <taxon>Bacillaceae</taxon>
        <taxon>Salimicrobium</taxon>
    </lineage>
</organism>
<dbReference type="Gene3D" id="2.30.110.40">
    <property type="entry name" value="Phage tail tube protein"/>
    <property type="match status" value="1"/>
</dbReference>
<name>A0A1G8WD73_9BACI</name>
<dbReference type="STRING" id="86666.SAMN04490247_3129"/>
<dbReference type="Pfam" id="PF09393">
    <property type="entry name" value="DUF2001"/>
    <property type="match status" value="1"/>
</dbReference>
<reference evidence="2" key="1">
    <citation type="submission" date="2016-10" db="EMBL/GenBank/DDBJ databases">
        <authorList>
            <person name="Varghese N."/>
            <person name="Submissions S."/>
        </authorList>
    </citation>
    <scope>NUCLEOTIDE SEQUENCE [LARGE SCALE GENOMIC DNA]</scope>
    <source>
        <strain evidence="2">DSM 4771</strain>
    </source>
</reference>
<evidence type="ECO:0000313" key="1">
    <source>
        <dbReference type="EMBL" id="SDJ76228.1"/>
    </source>
</evidence>
<dbReference type="InterPro" id="IPR018989">
    <property type="entry name" value="DUF2001"/>
</dbReference>
<proteinExistence type="predicted"/>